<gene>
    <name evidence="4" type="ORF">BMW23_0142</name>
</gene>
<evidence type="ECO:0000259" key="3">
    <source>
        <dbReference type="PROSITE" id="PS51736"/>
    </source>
</evidence>
<dbReference type="NCBIfam" id="NF033518">
    <property type="entry name" value="transpos_IS607"/>
    <property type="match status" value="1"/>
</dbReference>
<dbReference type="InterPro" id="IPR036162">
    <property type="entry name" value="Resolvase-like_N_sf"/>
</dbReference>
<dbReference type="PROSITE" id="PS51736">
    <property type="entry name" value="RECOMBINASES_3"/>
    <property type="match status" value="1"/>
</dbReference>
<dbReference type="PANTHER" id="PTHR36172">
    <property type="match status" value="1"/>
</dbReference>
<evidence type="ECO:0000313" key="4">
    <source>
        <dbReference type="EMBL" id="ATZ80201.1"/>
    </source>
</evidence>
<dbReference type="EMBL" id="MF782455">
    <property type="protein sequence ID" value="ATZ80201.1"/>
    <property type="molecule type" value="Genomic_DNA"/>
</dbReference>
<feature type="domain" description="Resolvase/invertase-type recombinase catalytic" evidence="3">
    <location>
        <begin position="62"/>
        <end position="199"/>
    </location>
</feature>
<dbReference type="SUPFAM" id="SSF53041">
    <property type="entry name" value="Resolvase-like"/>
    <property type="match status" value="1"/>
</dbReference>
<evidence type="ECO:0000256" key="1">
    <source>
        <dbReference type="ARBA" id="ARBA00023125"/>
    </source>
</evidence>
<dbReference type="SMART" id="SM00857">
    <property type="entry name" value="Resolvase"/>
    <property type="match status" value="1"/>
</dbReference>
<keyword evidence="5" id="KW-1185">Reference proteome</keyword>
<dbReference type="InterPro" id="IPR051491">
    <property type="entry name" value="Recombinase/Transposase-rel"/>
</dbReference>
<dbReference type="Gene3D" id="3.40.50.1390">
    <property type="entry name" value="Resolvase, N-terminal catalytic domain"/>
    <property type="match status" value="1"/>
</dbReference>
<dbReference type="Proteomes" id="UP000240325">
    <property type="component" value="Segment"/>
</dbReference>
<dbReference type="GO" id="GO:0003677">
    <property type="term" value="F:DNA binding"/>
    <property type="evidence" value="ECO:0007669"/>
    <property type="project" value="UniProtKB-KW"/>
</dbReference>
<dbReference type="InterPro" id="IPR048046">
    <property type="entry name" value="Transpos_IS607"/>
</dbReference>
<reference evidence="4" key="1">
    <citation type="journal article" date="2017" name="Elife">
        <title>The kinetoplastid-infecting Bodo saltans virus (BsV), a window into the most abundant giant viruses in the sea.</title>
        <authorList>
            <person name="Deeg C.M."/>
            <person name="Chow C.-E.T."/>
            <person name="Suttle C.A."/>
        </authorList>
    </citation>
    <scope>NUCLEOTIDE SEQUENCE</scope>
    <source>
        <strain evidence="4">NG1</strain>
    </source>
</reference>
<organism evidence="4">
    <name type="scientific">Bodo saltans virus</name>
    <dbReference type="NCBI Taxonomy" id="2024608"/>
    <lineage>
        <taxon>Viruses</taxon>
        <taxon>Varidnaviria</taxon>
        <taxon>Bamfordvirae</taxon>
        <taxon>Nucleocytoviricota</taxon>
        <taxon>Megaviricetes</taxon>
        <taxon>Imitervirales</taxon>
        <taxon>Mimiviridae</taxon>
        <taxon>Klosneuvirinae</taxon>
        <taxon>Theiavirus</taxon>
        <taxon>Theiavirus salishense</taxon>
    </lineage>
</organism>
<sequence>MKNIGNSYKTRKTACEMLGISYPTLYKLAEKGEIDTIMIGKQQLYNVNTYFTKIKSINPNKKNICYCRVLNKKHKNDLNEQIKSMTSLYPDYEIISDIGSGMDYERAGLMKILDYAIKGEIENVVISNKDKLVKFGYELIENIIKLYSNGKIVVLNTPNETTQPDEISKEITAILNAYPATTGLKKHKQALIDELTNKK</sequence>
<dbReference type="InterPro" id="IPR006119">
    <property type="entry name" value="Resolv_N"/>
</dbReference>
<evidence type="ECO:0000256" key="2">
    <source>
        <dbReference type="ARBA" id="ARBA00023172"/>
    </source>
</evidence>
<dbReference type="Pfam" id="PF00239">
    <property type="entry name" value="Resolvase"/>
    <property type="match status" value="1"/>
</dbReference>
<keyword evidence="2" id="KW-0233">DNA recombination</keyword>
<name>A0A2H4UTD8_9VIRU</name>
<dbReference type="PANTHER" id="PTHR36172:SF1">
    <property type="entry name" value="RESOLVASE-RELATED"/>
    <property type="match status" value="1"/>
</dbReference>
<dbReference type="NCBIfam" id="TIGR01764">
    <property type="entry name" value="excise"/>
    <property type="match status" value="1"/>
</dbReference>
<dbReference type="InterPro" id="IPR010093">
    <property type="entry name" value="SinI_DNA-bd"/>
</dbReference>
<evidence type="ECO:0000313" key="5">
    <source>
        <dbReference type="Proteomes" id="UP000240325"/>
    </source>
</evidence>
<keyword evidence="1" id="KW-0238">DNA-binding</keyword>
<accession>A0A2H4UTD8</accession>
<protein>
    <submittedName>
        <fullName evidence="4">Serine recombinase</fullName>
    </submittedName>
</protein>
<proteinExistence type="predicted"/>
<dbReference type="GO" id="GO:0000150">
    <property type="term" value="F:DNA strand exchange activity"/>
    <property type="evidence" value="ECO:0007669"/>
    <property type="project" value="InterPro"/>
</dbReference>